<reference evidence="2" key="1">
    <citation type="submission" date="2022-11" db="UniProtKB">
        <authorList>
            <consortium name="WormBaseParasite"/>
        </authorList>
    </citation>
    <scope>IDENTIFICATION</scope>
</reference>
<organism evidence="1 2">
    <name type="scientific">Globodera rostochiensis</name>
    <name type="common">Golden nematode worm</name>
    <name type="synonym">Heterodera rostochiensis</name>
    <dbReference type="NCBI Taxonomy" id="31243"/>
    <lineage>
        <taxon>Eukaryota</taxon>
        <taxon>Metazoa</taxon>
        <taxon>Ecdysozoa</taxon>
        <taxon>Nematoda</taxon>
        <taxon>Chromadorea</taxon>
        <taxon>Rhabditida</taxon>
        <taxon>Tylenchina</taxon>
        <taxon>Tylenchomorpha</taxon>
        <taxon>Tylenchoidea</taxon>
        <taxon>Heteroderidae</taxon>
        <taxon>Heteroderinae</taxon>
        <taxon>Globodera</taxon>
    </lineage>
</organism>
<dbReference type="AlphaFoldDB" id="A0A914HQT6"/>
<proteinExistence type="predicted"/>
<sequence>MDTKREGSAWHRYALIEDDKALLAEMPAQVIVSGDKLTLLRDSPAEADIAPVGQLRRDTENGGVVPAAFEQQHCASSVLAQQRCIATTTHLVAVMDDLFSWTITSCTRRFATRHHPLLITTIPKTPMTAARTRRQQ</sequence>
<dbReference type="WBParaSite" id="Gr19_v10_g3795.t1">
    <property type="protein sequence ID" value="Gr19_v10_g3795.t1"/>
    <property type="gene ID" value="Gr19_v10_g3795"/>
</dbReference>
<evidence type="ECO:0000313" key="2">
    <source>
        <dbReference type="WBParaSite" id="Gr19_v10_g3795.t1"/>
    </source>
</evidence>
<accession>A0A914HQT6</accession>
<name>A0A914HQT6_GLORO</name>
<protein>
    <submittedName>
        <fullName evidence="2">Uncharacterized protein</fullName>
    </submittedName>
</protein>
<evidence type="ECO:0000313" key="1">
    <source>
        <dbReference type="Proteomes" id="UP000887572"/>
    </source>
</evidence>
<dbReference type="Proteomes" id="UP000887572">
    <property type="component" value="Unplaced"/>
</dbReference>
<keyword evidence="1" id="KW-1185">Reference proteome</keyword>